<dbReference type="PANTHER" id="PTHR31549:SF262">
    <property type="match status" value="1"/>
</dbReference>
<sequence>MNTSTVQIQKTTTTIQIEDTTAIQIQETVRNTRERLEADFSKPGTKIHRFPRGLWGVNERYIIPSFVSLGPYHHGSPHLQETEELKHAAAHYLCEKSGRSVEEVYGKILSIVSQARSCYADDAVAKFTEAEFAVMMFLDGCYLLHYIKMDQQCALLSNRMFLSTGPCMLRDIFLLENQLPWLVLEALMEFCTPFHMYNFFVDMAVFFDIAPRYSSTSDSNTRVSMDEFKRHRPPHLLGLLRHYQIGNMPNEDCRDNLTCYSSGSSAIELAEIGIKLTTSNKTWFADMSIQRDRCIFGQLSLTPLFVNDCTACWLLNMVAYEACVSVTHPSDGFVISSYISLLAMLMDKEEDVHELRAKHLVNSFFSNHELLVFFKGLARHLRLGHRYFVITGKIDKYKRERPVSITVHRFVYNNFRTIVAVLSVVSVLVGIFRTLMSLKQHQP</sequence>
<dbReference type="PANTHER" id="PTHR31549">
    <property type="entry name" value="PROTEIN, PUTATIVE (DUF247)-RELATED-RELATED"/>
    <property type="match status" value="1"/>
</dbReference>
<keyword evidence="3" id="KW-1185">Reference proteome</keyword>
<evidence type="ECO:0000313" key="3">
    <source>
        <dbReference type="Proteomes" id="UP000324705"/>
    </source>
</evidence>
<organism evidence="2 3">
    <name type="scientific">Triticum turgidum subsp. durum</name>
    <name type="common">Durum wheat</name>
    <name type="synonym">Triticum durum</name>
    <dbReference type="NCBI Taxonomy" id="4567"/>
    <lineage>
        <taxon>Eukaryota</taxon>
        <taxon>Viridiplantae</taxon>
        <taxon>Streptophyta</taxon>
        <taxon>Embryophyta</taxon>
        <taxon>Tracheophyta</taxon>
        <taxon>Spermatophyta</taxon>
        <taxon>Magnoliopsida</taxon>
        <taxon>Liliopsida</taxon>
        <taxon>Poales</taxon>
        <taxon>Poaceae</taxon>
        <taxon>BOP clade</taxon>
        <taxon>Pooideae</taxon>
        <taxon>Triticodae</taxon>
        <taxon>Triticeae</taxon>
        <taxon>Triticinae</taxon>
        <taxon>Triticum</taxon>
    </lineage>
</organism>
<dbReference type="Pfam" id="PF03140">
    <property type="entry name" value="DUF247"/>
    <property type="match status" value="1"/>
</dbReference>
<feature type="transmembrane region" description="Helical" evidence="1">
    <location>
        <begin position="415"/>
        <end position="435"/>
    </location>
</feature>
<gene>
    <name evidence="2" type="ORF">TRITD_7Av1G269800</name>
</gene>
<evidence type="ECO:0000256" key="1">
    <source>
        <dbReference type="SAM" id="Phobius"/>
    </source>
</evidence>
<dbReference type="Gramene" id="TRITD7Av1G269800.1">
    <property type="protein sequence ID" value="TRITD7Av1G269800.1"/>
    <property type="gene ID" value="TRITD7Av1G269800"/>
</dbReference>
<dbReference type="Proteomes" id="UP000324705">
    <property type="component" value="Chromosome 7A"/>
</dbReference>
<protein>
    <submittedName>
        <fullName evidence="2">Uncharacterized protein</fullName>
    </submittedName>
</protein>
<keyword evidence="1" id="KW-0812">Transmembrane</keyword>
<dbReference type="EMBL" id="LT934123">
    <property type="protein sequence ID" value="VAI81241.1"/>
    <property type="molecule type" value="Genomic_DNA"/>
</dbReference>
<keyword evidence="1" id="KW-1133">Transmembrane helix</keyword>
<dbReference type="OMA" id="KYKRERP"/>
<accession>A0A9R0ZNU4</accession>
<proteinExistence type="predicted"/>
<reference evidence="2 3" key="1">
    <citation type="submission" date="2017-09" db="EMBL/GenBank/DDBJ databases">
        <authorList>
            <consortium name="International Durum Wheat Genome Sequencing Consortium (IDWGSC)"/>
            <person name="Milanesi L."/>
        </authorList>
    </citation>
    <scope>NUCLEOTIDE SEQUENCE [LARGE SCALE GENOMIC DNA]</scope>
    <source>
        <strain evidence="3">cv. Svevo</strain>
    </source>
</reference>
<name>A0A9R0ZNU4_TRITD</name>
<evidence type="ECO:0000313" key="2">
    <source>
        <dbReference type="EMBL" id="VAI81241.1"/>
    </source>
</evidence>
<dbReference type="InterPro" id="IPR004158">
    <property type="entry name" value="DUF247_pln"/>
</dbReference>
<keyword evidence="1" id="KW-0472">Membrane</keyword>
<dbReference type="AlphaFoldDB" id="A0A9R0ZNU4"/>